<dbReference type="GO" id="GO:0004571">
    <property type="term" value="F:mannosyl-oligosaccharide 1,2-alpha-mannosidase activity"/>
    <property type="evidence" value="ECO:0007669"/>
    <property type="project" value="InterPro"/>
</dbReference>
<proteinExistence type="inferred from homology"/>
<keyword evidence="9" id="KW-1185">Reference proteome</keyword>
<evidence type="ECO:0000256" key="5">
    <source>
        <dbReference type="ARBA" id="ARBA00023157"/>
    </source>
</evidence>
<dbReference type="GO" id="GO:0005509">
    <property type="term" value="F:calcium ion binding"/>
    <property type="evidence" value="ECO:0007669"/>
    <property type="project" value="InterPro"/>
</dbReference>
<comment type="caution">
    <text evidence="8">The sequence shown here is derived from an EMBL/GenBank/DDBJ whole genome shotgun (WGS) entry which is preliminary data.</text>
</comment>
<dbReference type="AlphaFoldDB" id="A0AAW1S4W0"/>
<dbReference type="Pfam" id="PF01532">
    <property type="entry name" value="Glyco_hydro_47"/>
    <property type="match status" value="1"/>
</dbReference>
<evidence type="ECO:0000256" key="3">
    <source>
        <dbReference type="ARBA" id="ARBA00007658"/>
    </source>
</evidence>
<dbReference type="InterPro" id="IPR036026">
    <property type="entry name" value="Seven-hairpin_glycosidases"/>
</dbReference>
<dbReference type="InterPro" id="IPR050749">
    <property type="entry name" value="Glycosyl_Hydrolase_47"/>
</dbReference>
<accession>A0AAW1S4W0</accession>
<keyword evidence="5" id="KW-1015">Disulfide bond</keyword>
<dbReference type="InterPro" id="IPR012341">
    <property type="entry name" value="6hp_glycosidase-like_sf"/>
</dbReference>
<evidence type="ECO:0000256" key="6">
    <source>
        <dbReference type="PIRSR" id="PIRSR601382-2"/>
    </source>
</evidence>
<dbReference type="PANTHER" id="PTHR11742">
    <property type="entry name" value="MANNOSYL-OLIGOSACCHARIDE ALPHA-1,2-MANNOSIDASE-RELATED"/>
    <property type="match status" value="1"/>
</dbReference>
<evidence type="ECO:0000256" key="7">
    <source>
        <dbReference type="RuleBase" id="RU361193"/>
    </source>
</evidence>
<evidence type="ECO:0000313" key="8">
    <source>
        <dbReference type="EMBL" id="KAK9840979.1"/>
    </source>
</evidence>
<organism evidence="8 9">
    <name type="scientific">Elliptochloris bilobata</name>
    <dbReference type="NCBI Taxonomy" id="381761"/>
    <lineage>
        <taxon>Eukaryota</taxon>
        <taxon>Viridiplantae</taxon>
        <taxon>Chlorophyta</taxon>
        <taxon>core chlorophytes</taxon>
        <taxon>Trebouxiophyceae</taxon>
        <taxon>Trebouxiophyceae incertae sedis</taxon>
        <taxon>Elliptochloris clade</taxon>
        <taxon>Elliptochloris</taxon>
    </lineage>
</organism>
<dbReference type="GO" id="GO:0005975">
    <property type="term" value="P:carbohydrate metabolic process"/>
    <property type="evidence" value="ECO:0007669"/>
    <property type="project" value="InterPro"/>
</dbReference>
<dbReference type="PANTHER" id="PTHR11742:SF6">
    <property type="entry name" value="MANNOSYL-OLIGOSACCHARIDE ALPHA-1,2-MANNOSIDASE IA-RELATED"/>
    <property type="match status" value="1"/>
</dbReference>
<dbReference type="Gene3D" id="1.50.10.10">
    <property type="match status" value="1"/>
</dbReference>
<gene>
    <name evidence="8" type="ORF">WJX81_003645</name>
</gene>
<dbReference type="InterPro" id="IPR001382">
    <property type="entry name" value="Glyco_hydro_47"/>
</dbReference>
<comment type="pathway">
    <text evidence="2">Protein modification; protein glycosylation.</text>
</comment>
<dbReference type="PRINTS" id="PR00747">
    <property type="entry name" value="GLYHDRLASE47"/>
</dbReference>
<comment type="similarity">
    <text evidence="3 7">Belongs to the glycosyl hydrolase 47 family.</text>
</comment>
<dbReference type="GO" id="GO:0000139">
    <property type="term" value="C:Golgi membrane"/>
    <property type="evidence" value="ECO:0007669"/>
    <property type="project" value="TreeGrafter"/>
</dbReference>
<sequence>MLKTWILKGRRPEDEMYRAMWERAIDDMIDRLVTKNNATGLNYVASISPLGALVSQMEHLTGADAHMLADVRSHAHSMAPGLRVRFNALRAEAMEAAFYLWRVIGKQLYQDWAWLIFHAFEQNCKVAVGYAGVRDVTTRPAVNDDSMPSLWLVEMLKYAWLVFSPPEALDLDAFVLNTEAHSLCVLGHMLPSQGTGRAAASGAAAFFF</sequence>
<protein>
    <recommendedName>
        <fullName evidence="7">alpha-1,2-Mannosidase</fullName>
        <ecNumber evidence="7">3.2.1.-</ecNumber>
    </recommendedName>
</protein>
<evidence type="ECO:0000256" key="2">
    <source>
        <dbReference type="ARBA" id="ARBA00004922"/>
    </source>
</evidence>
<keyword evidence="7" id="KW-0326">Glycosidase</keyword>
<name>A0AAW1S4W0_9CHLO</name>
<comment type="cofactor">
    <cofactor evidence="1 6">
        <name>Ca(2+)</name>
        <dbReference type="ChEBI" id="CHEBI:29108"/>
    </cofactor>
</comment>
<keyword evidence="6" id="KW-0106">Calcium</keyword>
<evidence type="ECO:0000256" key="4">
    <source>
        <dbReference type="ARBA" id="ARBA00022801"/>
    </source>
</evidence>
<dbReference type="EMBL" id="JALJOU010000011">
    <property type="protein sequence ID" value="KAK9840979.1"/>
    <property type="molecule type" value="Genomic_DNA"/>
</dbReference>
<dbReference type="EC" id="3.2.1.-" evidence="7"/>
<reference evidence="8 9" key="1">
    <citation type="journal article" date="2024" name="Nat. Commun.">
        <title>Phylogenomics reveals the evolutionary origins of lichenization in chlorophyte algae.</title>
        <authorList>
            <person name="Puginier C."/>
            <person name="Libourel C."/>
            <person name="Otte J."/>
            <person name="Skaloud P."/>
            <person name="Haon M."/>
            <person name="Grisel S."/>
            <person name="Petersen M."/>
            <person name="Berrin J.G."/>
            <person name="Delaux P.M."/>
            <person name="Dal Grande F."/>
            <person name="Keller J."/>
        </authorList>
    </citation>
    <scope>NUCLEOTIDE SEQUENCE [LARGE SCALE GENOMIC DNA]</scope>
    <source>
        <strain evidence="8 9">SAG 245.80</strain>
    </source>
</reference>
<evidence type="ECO:0000256" key="1">
    <source>
        <dbReference type="ARBA" id="ARBA00001913"/>
    </source>
</evidence>
<feature type="binding site" evidence="6">
    <location>
        <position position="178"/>
    </location>
    <ligand>
        <name>Ca(2+)</name>
        <dbReference type="ChEBI" id="CHEBI:29108"/>
    </ligand>
</feature>
<dbReference type="SUPFAM" id="SSF48225">
    <property type="entry name" value="Seven-hairpin glycosidases"/>
    <property type="match status" value="1"/>
</dbReference>
<keyword evidence="4 7" id="KW-0378">Hydrolase</keyword>
<dbReference type="GO" id="GO:0005783">
    <property type="term" value="C:endoplasmic reticulum"/>
    <property type="evidence" value="ECO:0007669"/>
    <property type="project" value="TreeGrafter"/>
</dbReference>
<dbReference type="Proteomes" id="UP001445335">
    <property type="component" value="Unassembled WGS sequence"/>
</dbReference>
<evidence type="ECO:0000313" key="9">
    <source>
        <dbReference type="Proteomes" id="UP001445335"/>
    </source>
</evidence>
<keyword evidence="6" id="KW-0479">Metal-binding</keyword>